<reference evidence="2" key="1">
    <citation type="submission" date="2017-09" db="EMBL/GenBank/DDBJ databases">
        <title>Depth-based differentiation of microbial function through sediment-hosted aquifers and enrichment of novel symbionts in the deep terrestrial subsurface.</title>
        <authorList>
            <person name="Probst A.J."/>
            <person name="Ladd B."/>
            <person name="Jarett J.K."/>
            <person name="Geller-Mcgrath D.E."/>
            <person name="Sieber C.M.K."/>
            <person name="Emerson J.B."/>
            <person name="Anantharaman K."/>
            <person name="Thomas B.C."/>
            <person name="Malmstrom R."/>
            <person name="Stieglmeier M."/>
            <person name="Klingl A."/>
            <person name="Woyke T."/>
            <person name="Ryan C.M."/>
            <person name="Banfield J.F."/>
        </authorList>
    </citation>
    <scope>NUCLEOTIDE SEQUENCE [LARGE SCALE GENOMIC DNA]</scope>
</reference>
<accession>A0A2H0W7L3</accession>
<dbReference type="Proteomes" id="UP000231382">
    <property type="component" value="Unassembled WGS sequence"/>
</dbReference>
<evidence type="ECO:0000313" key="2">
    <source>
        <dbReference type="Proteomes" id="UP000231382"/>
    </source>
</evidence>
<dbReference type="EMBL" id="PEZW01000027">
    <property type="protein sequence ID" value="PIS07347.1"/>
    <property type="molecule type" value="Genomic_DNA"/>
</dbReference>
<proteinExistence type="predicted"/>
<protein>
    <submittedName>
        <fullName evidence="1">Uncharacterized protein</fullName>
    </submittedName>
</protein>
<comment type="caution">
    <text evidence="1">The sequence shown here is derived from an EMBL/GenBank/DDBJ whole genome shotgun (WGS) entry which is preliminary data.</text>
</comment>
<name>A0A2H0W7L3_9BACT</name>
<evidence type="ECO:0000313" key="1">
    <source>
        <dbReference type="EMBL" id="PIS07347.1"/>
    </source>
</evidence>
<gene>
    <name evidence="1" type="ORF">COT78_03875</name>
</gene>
<organism evidence="1 2">
    <name type="scientific">Candidatus Berkelbacteria bacterium CG10_big_fil_rev_8_21_14_0_10_43_13</name>
    <dbReference type="NCBI Taxonomy" id="1974514"/>
    <lineage>
        <taxon>Bacteria</taxon>
        <taxon>Candidatus Berkelbacteria</taxon>
    </lineage>
</organism>
<dbReference type="AlphaFoldDB" id="A0A2H0W7L3"/>
<sequence length="152" mass="16956">MAIALTTTETAFEVDHSQDIIALVERSGLIGLNPALEWIEDHLPNPDEGNMTSAWKVALLGQPKNVYRPEHAIATVKKQKRHQGDWEVALVAAPLLPKDQRLVVPSAAYYYRGQKYILVIEPETEEGKREATFFQTSTSLPEIFQIVGFAAV</sequence>